<protein>
    <submittedName>
        <fullName evidence="3">Uncharacterized protein</fullName>
    </submittedName>
</protein>
<reference evidence="3" key="1">
    <citation type="submission" date="2022-11" db="UniProtKB">
        <authorList>
            <consortium name="WormBaseParasite"/>
        </authorList>
    </citation>
    <scope>IDENTIFICATION</scope>
</reference>
<evidence type="ECO:0000313" key="3">
    <source>
        <dbReference type="WBParaSite" id="ACRNAN_scaffold677.g28691.t1"/>
    </source>
</evidence>
<evidence type="ECO:0000256" key="1">
    <source>
        <dbReference type="SAM" id="MobiDB-lite"/>
    </source>
</evidence>
<name>A0A914EC33_9BILA</name>
<feature type="region of interest" description="Disordered" evidence="1">
    <location>
        <begin position="1"/>
        <end position="30"/>
    </location>
</feature>
<sequence length="69" mass="7936">MSEDHTWEDPEEDPSLVERAASTSESSPVHEAMEVMELEAGEMDILQPDEMAEFMEFEFLLDEESEILN</sequence>
<dbReference type="WBParaSite" id="ACRNAN_scaffold677.g28691.t1">
    <property type="protein sequence ID" value="ACRNAN_scaffold677.g28691.t1"/>
    <property type="gene ID" value="ACRNAN_scaffold677.g28691"/>
</dbReference>
<organism evidence="2 3">
    <name type="scientific">Acrobeloides nanus</name>
    <dbReference type="NCBI Taxonomy" id="290746"/>
    <lineage>
        <taxon>Eukaryota</taxon>
        <taxon>Metazoa</taxon>
        <taxon>Ecdysozoa</taxon>
        <taxon>Nematoda</taxon>
        <taxon>Chromadorea</taxon>
        <taxon>Rhabditida</taxon>
        <taxon>Tylenchina</taxon>
        <taxon>Cephalobomorpha</taxon>
        <taxon>Cephaloboidea</taxon>
        <taxon>Cephalobidae</taxon>
        <taxon>Acrobeloides</taxon>
    </lineage>
</organism>
<dbReference type="AlphaFoldDB" id="A0A914EC33"/>
<dbReference type="Proteomes" id="UP000887540">
    <property type="component" value="Unplaced"/>
</dbReference>
<proteinExistence type="predicted"/>
<evidence type="ECO:0000313" key="2">
    <source>
        <dbReference type="Proteomes" id="UP000887540"/>
    </source>
</evidence>
<keyword evidence="2" id="KW-1185">Reference proteome</keyword>
<accession>A0A914EC33</accession>